<dbReference type="Pfam" id="PF00005">
    <property type="entry name" value="ABC_tran"/>
    <property type="match status" value="1"/>
</dbReference>
<dbReference type="InterPro" id="IPR003439">
    <property type="entry name" value="ABC_transporter-like_ATP-bd"/>
</dbReference>
<evidence type="ECO:0000259" key="4">
    <source>
        <dbReference type="PROSITE" id="PS50893"/>
    </source>
</evidence>
<dbReference type="InterPro" id="IPR003593">
    <property type="entry name" value="AAA+_ATPase"/>
</dbReference>
<keyword evidence="1" id="KW-0813">Transport</keyword>
<gene>
    <name evidence="5" type="primary">fhuC_1</name>
    <name evidence="5" type="ORF">CLTHE_05050</name>
</gene>
<organism evidence="5 6">
    <name type="scientific">Clostridium thermobutyricum DSM 4928</name>
    <dbReference type="NCBI Taxonomy" id="1121339"/>
    <lineage>
        <taxon>Bacteria</taxon>
        <taxon>Bacillati</taxon>
        <taxon>Bacillota</taxon>
        <taxon>Clostridia</taxon>
        <taxon>Eubacteriales</taxon>
        <taxon>Clostridiaceae</taxon>
        <taxon>Clostridium</taxon>
    </lineage>
</organism>
<dbReference type="AlphaFoldDB" id="A0A1V4SYB1"/>
<dbReference type="SMART" id="SM00382">
    <property type="entry name" value="AAA"/>
    <property type="match status" value="1"/>
</dbReference>
<dbReference type="InterPro" id="IPR017871">
    <property type="entry name" value="ABC_transporter-like_CS"/>
</dbReference>
<dbReference type="PANTHER" id="PTHR42794:SF2">
    <property type="entry name" value="ABC TRANSPORTER ATP-BINDING PROTEIN"/>
    <property type="match status" value="1"/>
</dbReference>
<protein>
    <submittedName>
        <fullName evidence="5">Iron(3+)-hydroxamate import ATP-binding protein FhuC</fullName>
        <ecNumber evidence="5">3.6.3.34</ecNumber>
    </submittedName>
</protein>
<dbReference type="RefSeq" id="WP_080021857.1">
    <property type="nucleotide sequence ID" value="NZ_LTAY01000021.1"/>
</dbReference>
<dbReference type="InterPro" id="IPR027417">
    <property type="entry name" value="P-loop_NTPase"/>
</dbReference>
<dbReference type="GO" id="GO:0016887">
    <property type="term" value="F:ATP hydrolysis activity"/>
    <property type="evidence" value="ECO:0007669"/>
    <property type="project" value="InterPro"/>
</dbReference>
<dbReference type="FunFam" id="3.40.50.300:FF:000134">
    <property type="entry name" value="Iron-enterobactin ABC transporter ATP-binding protein"/>
    <property type="match status" value="1"/>
</dbReference>
<sequence>MSKLKVSELDFFIENKQILKKISLEIKEGQFVGIIGSNGSGKSTLLKNIYRIYKPKSGKISIGEKDMENMSHKEIARELAVLAQETTSEFDFKVEDVVKMGRYPYKSIFEDYSKKDMEMVSEMLKKVGLNGFEERSFNSLSGGEKQRVLIARALVQDAKLLILDEPTNHLDVGYQLQVMDIVKELKLTTFAAIHDMNIAAMYCDYIIVIQKGEIIASGSVDEILTEEMIKKVFNVDCYIGKNPITGDIHIFYISEHSHVNGIGHGHVHKDGYTGYHKH</sequence>
<dbReference type="EC" id="3.6.3.34" evidence="5"/>
<dbReference type="OrthoDB" id="9799337at2"/>
<dbReference type="PROSITE" id="PS00211">
    <property type="entry name" value="ABC_TRANSPORTER_1"/>
    <property type="match status" value="1"/>
</dbReference>
<comment type="caution">
    <text evidence="5">The sequence shown here is derived from an EMBL/GenBank/DDBJ whole genome shotgun (WGS) entry which is preliminary data.</text>
</comment>
<reference evidence="5 6" key="1">
    <citation type="submission" date="2016-02" db="EMBL/GenBank/DDBJ databases">
        <title>Genome sequence of Clostridium thermobutyricum DSM 4928.</title>
        <authorList>
            <person name="Poehlein A."/>
            <person name="Daniel R."/>
        </authorList>
    </citation>
    <scope>NUCLEOTIDE SEQUENCE [LARGE SCALE GENOMIC DNA]</scope>
    <source>
        <strain evidence="5 6">DSM 4928</strain>
    </source>
</reference>
<feature type="domain" description="ABC transporter" evidence="4">
    <location>
        <begin position="4"/>
        <end position="236"/>
    </location>
</feature>
<dbReference type="PANTHER" id="PTHR42794">
    <property type="entry name" value="HEMIN IMPORT ATP-BINDING PROTEIN HMUV"/>
    <property type="match status" value="1"/>
</dbReference>
<name>A0A1V4SYB1_9CLOT</name>
<keyword evidence="2" id="KW-0547">Nucleotide-binding</keyword>
<keyword evidence="5" id="KW-0378">Hydrolase</keyword>
<evidence type="ECO:0000256" key="3">
    <source>
        <dbReference type="ARBA" id="ARBA00022840"/>
    </source>
</evidence>
<evidence type="ECO:0000313" key="6">
    <source>
        <dbReference type="Proteomes" id="UP000191448"/>
    </source>
</evidence>
<evidence type="ECO:0000313" key="5">
    <source>
        <dbReference type="EMBL" id="OPX49774.1"/>
    </source>
</evidence>
<accession>A0A1V4SYB1</accession>
<dbReference type="EMBL" id="LTAY01000021">
    <property type="protein sequence ID" value="OPX49774.1"/>
    <property type="molecule type" value="Genomic_DNA"/>
</dbReference>
<keyword evidence="3 5" id="KW-0067">ATP-binding</keyword>
<dbReference type="PROSITE" id="PS50893">
    <property type="entry name" value="ABC_TRANSPORTER_2"/>
    <property type="match status" value="1"/>
</dbReference>
<dbReference type="CDD" id="cd03214">
    <property type="entry name" value="ABC_Iron-Siderophores_B12_Hemin"/>
    <property type="match status" value="1"/>
</dbReference>
<dbReference type="Proteomes" id="UP000191448">
    <property type="component" value="Unassembled WGS sequence"/>
</dbReference>
<evidence type="ECO:0000256" key="2">
    <source>
        <dbReference type="ARBA" id="ARBA00022741"/>
    </source>
</evidence>
<dbReference type="Gene3D" id="3.40.50.300">
    <property type="entry name" value="P-loop containing nucleotide triphosphate hydrolases"/>
    <property type="match status" value="1"/>
</dbReference>
<evidence type="ECO:0000256" key="1">
    <source>
        <dbReference type="ARBA" id="ARBA00022448"/>
    </source>
</evidence>
<proteinExistence type="predicted"/>
<dbReference type="GO" id="GO:0005524">
    <property type="term" value="F:ATP binding"/>
    <property type="evidence" value="ECO:0007669"/>
    <property type="project" value="UniProtKB-KW"/>
</dbReference>
<dbReference type="SUPFAM" id="SSF52540">
    <property type="entry name" value="P-loop containing nucleoside triphosphate hydrolases"/>
    <property type="match status" value="1"/>
</dbReference>